<keyword evidence="3" id="KW-1185">Reference proteome</keyword>
<dbReference type="InterPro" id="IPR032418">
    <property type="entry name" value="E1_FCCH"/>
</dbReference>
<gene>
    <name evidence="2" type="ORF">PL78_00240</name>
</gene>
<reference evidence="3" key="1">
    <citation type="journal article" date="2016" name="Toxins">
        <title>The Draft Genome Sequence of the Yersinia entomophaga Entomopathogenic Type Strain MH96T.</title>
        <authorList>
            <person name="Hurst M.R."/>
            <person name="Beattie A."/>
            <person name="Altermann E."/>
            <person name="Moraga R.M."/>
            <person name="Harper L.A."/>
            <person name="Calder J."/>
            <person name="Laugraud A."/>
        </authorList>
    </citation>
    <scope>NUCLEOTIDE SEQUENCE [LARGE SCALE GENOMIC DNA]</scope>
    <source>
        <strain evidence="3">MH96</strain>
    </source>
</reference>
<sequence length="472" mass="49200">MSDLPVSYNASGPIPLTANELRDKIVSLATAQSPGITTDLPGSLVEDIVSTSVGALLVCDQARVDLINSVGPLTANIFMLNTLAEQYGITGQKTEGLTTVQIIFSGPAGFALPQGFLVSDGTHQYSLSDTTIIPASGTTSPVTCAATITGTWAVPENTVNNIATSLPSDIVITCTNQTAGIPGGPTETVAEFRGRVWESGMSTVQGYPGFIRQKLTDLDNVQARLVSVVADGSDWIIMCGGGDIFSMAGAIYKSAGDISRLKGTSLNVTGITNASPGVITTDITHGFSSGQVAIINGVTGISGINGTPFTITVINSHSFSIGVSTTGSGAWTGGGVVTPNLRNNTVTINDWPDSYVIPFVQPLQQRVTVKLEWATESVNYLTDATVSSLVAAPVISYINGIYAGNPLNINSIKDVFLQSINETLNMSLISNLNVIVTVNGVITSVDENTNIISGDRYSYWFISDDGVTVTGG</sequence>
<dbReference type="InterPro" id="IPR042302">
    <property type="entry name" value="E1_FCCH_sf"/>
</dbReference>
<name>A0ABN4PLG3_YERET</name>
<feature type="domain" description="Ubiquitin-activating enzyme E1 FCCH" evidence="1">
    <location>
        <begin position="275"/>
        <end position="338"/>
    </location>
</feature>
<organism evidence="2 3">
    <name type="scientific">Yersinia entomophaga</name>
    <dbReference type="NCBI Taxonomy" id="935293"/>
    <lineage>
        <taxon>Bacteria</taxon>
        <taxon>Pseudomonadati</taxon>
        <taxon>Pseudomonadota</taxon>
        <taxon>Gammaproteobacteria</taxon>
        <taxon>Enterobacterales</taxon>
        <taxon>Yersiniaceae</taxon>
        <taxon>Yersinia</taxon>
    </lineage>
</organism>
<accession>A0ABN4PLG3</accession>
<dbReference type="Pfam" id="PF16190">
    <property type="entry name" value="E1_FCCH"/>
    <property type="match status" value="1"/>
</dbReference>
<proteinExistence type="predicted"/>
<protein>
    <submittedName>
        <fullName evidence="2">Baseplate J-like family protein</fullName>
    </submittedName>
</protein>
<dbReference type="RefSeq" id="WP_064512179.1">
    <property type="nucleotide sequence ID" value="NZ_CP010029.1"/>
</dbReference>
<evidence type="ECO:0000313" key="2">
    <source>
        <dbReference type="EMBL" id="ANI28269.1"/>
    </source>
</evidence>
<dbReference type="EMBL" id="CP010029">
    <property type="protein sequence ID" value="ANI28269.1"/>
    <property type="molecule type" value="Genomic_DNA"/>
</dbReference>
<dbReference type="Proteomes" id="UP000266744">
    <property type="component" value="Chromosome"/>
</dbReference>
<dbReference type="Gene3D" id="2.40.30.180">
    <property type="entry name" value="Ubiquitin-activating enzyme E1, FCCH domain"/>
    <property type="match status" value="1"/>
</dbReference>
<evidence type="ECO:0000313" key="3">
    <source>
        <dbReference type="Proteomes" id="UP000266744"/>
    </source>
</evidence>
<evidence type="ECO:0000259" key="1">
    <source>
        <dbReference type="Pfam" id="PF16190"/>
    </source>
</evidence>